<dbReference type="PANTHER" id="PTHR10587">
    <property type="entry name" value="GLYCOSYL TRANSFERASE-RELATED"/>
    <property type="match status" value="1"/>
</dbReference>
<organism evidence="9 10">
    <name type="scientific">Sphingomonas natans</name>
    <dbReference type="NCBI Taxonomy" id="3063330"/>
    <lineage>
        <taxon>Bacteria</taxon>
        <taxon>Pseudomonadati</taxon>
        <taxon>Pseudomonadota</taxon>
        <taxon>Alphaproteobacteria</taxon>
        <taxon>Sphingomonadales</taxon>
        <taxon>Sphingomonadaceae</taxon>
        <taxon>Sphingomonas</taxon>
    </lineage>
</organism>
<protein>
    <recommendedName>
        <fullName evidence="3">Chitooligosaccharide deacetylase</fullName>
    </recommendedName>
    <alternativeName>
        <fullName evidence="6">Nodulation protein B</fullName>
    </alternativeName>
</protein>
<reference evidence="9" key="1">
    <citation type="submission" date="2023-07" db="EMBL/GenBank/DDBJ databases">
        <authorList>
            <person name="Kim M."/>
        </authorList>
    </citation>
    <scope>NUCLEOTIDE SEQUENCE</scope>
    <source>
        <strain evidence="9">BIUV-7</strain>
    </source>
</reference>
<dbReference type="InterPro" id="IPR050248">
    <property type="entry name" value="Polysacc_deacetylase_ArnD"/>
</dbReference>
<comment type="caution">
    <text evidence="9">The sequence shown here is derived from an EMBL/GenBank/DDBJ whole genome shotgun (WGS) entry which is preliminary data.</text>
</comment>
<evidence type="ECO:0000313" key="9">
    <source>
        <dbReference type="EMBL" id="MDO6415186.1"/>
    </source>
</evidence>
<dbReference type="InterPro" id="IPR002509">
    <property type="entry name" value="NODB_dom"/>
</dbReference>
<evidence type="ECO:0000256" key="3">
    <source>
        <dbReference type="ARBA" id="ARBA00020071"/>
    </source>
</evidence>
<dbReference type="EMBL" id="JAUOTP010000005">
    <property type="protein sequence ID" value="MDO6415186.1"/>
    <property type="molecule type" value="Genomic_DNA"/>
</dbReference>
<evidence type="ECO:0000259" key="8">
    <source>
        <dbReference type="PROSITE" id="PS51677"/>
    </source>
</evidence>
<dbReference type="CDD" id="cd10960">
    <property type="entry name" value="CE4_NodB_like_1"/>
    <property type="match status" value="1"/>
</dbReference>
<dbReference type="Gene3D" id="3.20.20.370">
    <property type="entry name" value="Glycoside hydrolase/deacetylase"/>
    <property type="match status" value="1"/>
</dbReference>
<evidence type="ECO:0000256" key="2">
    <source>
        <dbReference type="ARBA" id="ARBA00010973"/>
    </source>
</evidence>
<evidence type="ECO:0000256" key="1">
    <source>
        <dbReference type="ARBA" id="ARBA00003236"/>
    </source>
</evidence>
<dbReference type="PANTHER" id="PTHR10587:SF133">
    <property type="entry name" value="CHITIN DEACETYLASE 1-RELATED"/>
    <property type="match status" value="1"/>
</dbReference>
<keyword evidence="5" id="KW-0378">Hydrolase</keyword>
<evidence type="ECO:0000256" key="7">
    <source>
        <dbReference type="SAM" id="SignalP"/>
    </source>
</evidence>
<sequence>MRAAAAALALLLGTPAAAAPQIALTFDDLPSHGPLPPGETRLAVIERIVAALQAAHVGPVWGFVNGRALGREPGTAGVLEAWRAAGFPLGNHGWAHSDLDKTDAATFLNEIDFNTPTLARLMAGQHWRWFRFPYLDEGSDPAKRRMVRQGLADRGYRIAGVTMSFGDFLWNDAYARCSATGDAPAIERLEQTYLSAATEAARASRHTASAVTGRDISYVLLMHSGAFDARMLPRLIAQYRREGFRFVTLEKATRDRFYAADMDPRRDPTPSLDEQAKAKNVAPLPAPAYAGMLSAMCR</sequence>
<dbReference type="Proteomes" id="UP001169764">
    <property type="component" value="Unassembled WGS sequence"/>
</dbReference>
<comment type="similarity">
    <text evidence="2">Belongs to the polysaccharide deacetylase family.</text>
</comment>
<proteinExistence type="inferred from homology"/>
<accession>A0ABT8YA28</accession>
<dbReference type="Pfam" id="PF01522">
    <property type="entry name" value="Polysacc_deac_1"/>
    <property type="match status" value="1"/>
</dbReference>
<evidence type="ECO:0000256" key="6">
    <source>
        <dbReference type="ARBA" id="ARBA00032976"/>
    </source>
</evidence>
<feature type="chain" id="PRO_5046077337" description="Chitooligosaccharide deacetylase" evidence="7">
    <location>
        <begin position="19"/>
        <end position="298"/>
    </location>
</feature>
<evidence type="ECO:0000256" key="5">
    <source>
        <dbReference type="ARBA" id="ARBA00022801"/>
    </source>
</evidence>
<keyword evidence="4" id="KW-0479">Metal-binding</keyword>
<comment type="function">
    <text evidence="1">Is involved in generating a small heat-stable compound (Nod), an acylated oligomer of N-acetylglucosamine, that stimulates mitosis in various plant protoplasts.</text>
</comment>
<dbReference type="PROSITE" id="PS51677">
    <property type="entry name" value="NODB"/>
    <property type="match status" value="1"/>
</dbReference>
<keyword evidence="10" id="KW-1185">Reference proteome</keyword>
<name>A0ABT8YA28_9SPHN</name>
<dbReference type="RefSeq" id="WP_303543023.1">
    <property type="nucleotide sequence ID" value="NZ_JAUOTP010000005.1"/>
</dbReference>
<dbReference type="InterPro" id="IPR011330">
    <property type="entry name" value="Glyco_hydro/deAcase_b/a-brl"/>
</dbReference>
<feature type="domain" description="NodB homology" evidence="8">
    <location>
        <begin position="20"/>
        <end position="247"/>
    </location>
</feature>
<dbReference type="SUPFAM" id="SSF88713">
    <property type="entry name" value="Glycoside hydrolase/deacetylase"/>
    <property type="match status" value="1"/>
</dbReference>
<keyword evidence="7" id="KW-0732">Signal</keyword>
<evidence type="ECO:0000256" key="4">
    <source>
        <dbReference type="ARBA" id="ARBA00022723"/>
    </source>
</evidence>
<feature type="signal peptide" evidence="7">
    <location>
        <begin position="1"/>
        <end position="18"/>
    </location>
</feature>
<evidence type="ECO:0000313" key="10">
    <source>
        <dbReference type="Proteomes" id="UP001169764"/>
    </source>
</evidence>
<gene>
    <name evidence="9" type="ORF">Q4F19_12410</name>
</gene>